<organism evidence="1 2">
    <name type="scientific">Zafaria cholistanensis</name>
    <dbReference type="NCBI Taxonomy" id="1682741"/>
    <lineage>
        <taxon>Bacteria</taxon>
        <taxon>Bacillati</taxon>
        <taxon>Actinomycetota</taxon>
        <taxon>Actinomycetes</taxon>
        <taxon>Micrococcales</taxon>
        <taxon>Micrococcaceae</taxon>
        <taxon>Zafaria</taxon>
    </lineage>
</organism>
<accession>A0A5A7NV31</accession>
<gene>
    <name evidence="1" type="ORF">NCCP1664_23830</name>
</gene>
<dbReference type="OrthoDB" id="1163038at2"/>
<keyword evidence="2" id="KW-1185">Reference proteome</keyword>
<name>A0A5A7NV31_9MICC</name>
<proteinExistence type="predicted"/>
<protein>
    <recommendedName>
        <fullName evidence="3">ABM domain-containing protein</fullName>
    </recommendedName>
</protein>
<comment type="caution">
    <text evidence="1">The sequence shown here is derived from an EMBL/GenBank/DDBJ whole genome shotgun (WGS) entry which is preliminary data.</text>
</comment>
<sequence length="93" mass="10471">MAYLEITLMMDADDRTAAAGVYRQYRQPFLNTVPGALSKELLVRDQDVQVLHGFDTAEHAQAYLSSELFTRDVVTGLAPLLRAEPEIRIYQNA</sequence>
<evidence type="ECO:0008006" key="3">
    <source>
        <dbReference type="Google" id="ProtNLM"/>
    </source>
</evidence>
<dbReference type="RefSeq" id="WP_149957488.1">
    <property type="nucleotide sequence ID" value="NZ_BKDJ01000013.1"/>
</dbReference>
<reference evidence="1 2" key="1">
    <citation type="submission" date="2019-09" db="EMBL/GenBank/DDBJ databases">
        <title>Arthrobacter zafarii sp. nov., a moderately thermotolerant and halotolerant actinobacterium isolated from Cholistan desert soil of Pakistan.</title>
        <authorList>
            <person name="Amin A."/>
            <person name="Ahmed I."/>
            <person name="Khalid N."/>
            <person name="Schumann P."/>
            <person name="Busse H.J."/>
            <person name="Khan I.U."/>
            <person name="Li S."/>
            <person name="Li W.J."/>
        </authorList>
    </citation>
    <scope>NUCLEOTIDE SEQUENCE [LARGE SCALE GENOMIC DNA]</scope>
    <source>
        <strain evidence="1 2">NCCP-1664</strain>
    </source>
</reference>
<dbReference type="AlphaFoldDB" id="A0A5A7NV31"/>
<evidence type="ECO:0000313" key="1">
    <source>
        <dbReference type="EMBL" id="GER23888.1"/>
    </source>
</evidence>
<dbReference type="Proteomes" id="UP000325307">
    <property type="component" value="Unassembled WGS sequence"/>
</dbReference>
<dbReference type="EMBL" id="BKDJ01000013">
    <property type="protein sequence ID" value="GER23888.1"/>
    <property type="molecule type" value="Genomic_DNA"/>
</dbReference>
<evidence type="ECO:0000313" key="2">
    <source>
        <dbReference type="Proteomes" id="UP000325307"/>
    </source>
</evidence>